<dbReference type="PANTHER" id="PTHR44757">
    <property type="entry name" value="DIGUANYLATE CYCLASE DGCP"/>
    <property type="match status" value="1"/>
</dbReference>
<organism evidence="3 4">
    <name type="scientific">Acidovorax soli</name>
    <dbReference type="NCBI Taxonomy" id="592050"/>
    <lineage>
        <taxon>Bacteria</taxon>
        <taxon>Pseudomonadati</taxon>
        <taxon>Pseudomonadota</taxon>
        <taxon>Betaproteobacteria</taxon>
        <taxon>Burkholderiales</taxon>
        <taxon>Comamonadaceae</taxon>
        <taxon>Acidovorax</taxon>
    </lineage>
</organism>
<evidence type="ECO:0000259" key="2">
    <source>
        <dbReference type="PROSITE" id="PS50887"/>
    </source>
</evidence>
<sequence>MLADPSAHAGPAPGAVLRAGMSLSAPIPAARLPASRLPSGNELAARAARYAALEWLSRPVWVFDIDGRCVHWANTPALAVWNAASLAELCGRDMGQDMSESVARRLAQYQNDFVLRADASFNEQWTIYPGGVAVSLNVRFSGHHLPDGRMSMLCEAEPVGMVPPESLRSVEALLHTAVMITLYDQGGAALYRNPAARAAVLSPGERLQDRIGSTAAFTALARSLEQHGVGTLTLAVRTPLGDRWHELSARRCKDAVTGQEAVLVSEADISAIKHTEERANFQSLHDVLTGLPNRAHFAQRFVRAMEEARAQSLEAALLLIDLDHFKDVNDTLGHAAGDELLVAMAQRLRHARHGTEVLARWGGDEFLVLLTSPRIRADLDALHERISVALAAPLAVAGTQLRVTSSIGVALYPQDGETIEILLRNADLAMYAAKERGRNTLAYFDGHMAETVRSRTELEKELRQALEREEFEVYFQPRVDVATNRIRAVEALVRWNHPRLGLVSPAYFIPACETMGLIGALGLWVLAQAAHQQVAWAAQGWDLVVSVNLSPRQFASSDLLHDITEVLRQTGVNPARMELEITESILLGEDQHVLNVLRELSALGLTIALDDFGTGYSNLAYLQRFPVHTLKIDKTFIQDTDANRSLAELIVSLSNLMKLTAVAEGVETQEQLDWVARRGIAQYQGYLYARPMPVRAFTNWLRNHPVG</sequence>
<dbReference type="EMBL" id="JACHLK010000007">
    <property type="protein sequence ID" value="MBB6561043.1"/>
    <property type="molecule type" value="Genomic_DNA"/>
</dbReference>
<name>A0A7X0UAG4_9BURK</name>
<evidence type="ECO:0000313" key="4">
    <source>
        <dbReference type="Proteomes" id="UP000575083"/>
    </source>
</evidence>
<protein>
    <submittedName>
        <fullName evidence="3">Diguanylate cyclase (GGDEF)-like protein</fullName>
    </submittedName>
</protein>
<dbReference type="SMART" id="SM00052">
    <property type="entry name" value="EAL"/>
    <property type="match status" value="1"/>
</dbReference>
<dbReference type="PROSITE" id="PS50883">
    <property type="entry name" value="EAL"/>
    <property type="match status" value="1"/>
</dbReference>
<dbReference type="GO" id="GO:0003824">
    <property type="term" value="F:catalytic activity"/>
    <property type="evidence" value="ECO:0007669"/>
    <property type="project" value="UniProtKB-ARBA"/>
</dbReference>
<dbReference type="PANTHER" id="PTHR44757:SF2">
    <property type="entry name" value="BIOFILM ARCHITECTURE MAINTENANCE PROTEIN MBAA"/>
    <property type="match status" value="1"/>
</dbReference>
<comment type="caution">
    <text evidence="3">The sequence shown here is derived from an EMBL/GenBank/DDBJ whole genome shotgun (WGS) entry which is preliminary data.</text>
</comment>
<dbReference type="CDD" id="cd01949">
    <property type="entry name" value="GGDEF"/>
    <property type="match status" value="1"/>
</dbReference>
<dbReference type="SUPFAM" id="SSF55073">
    <property type="entry name" value="Nucleotide cyclase"/>
    <property type="match status" value="1"/>
</dbReference>
<evidence type="ECO:0000259" key="1">
    <source>
        <dbReference type="PROSITE" id="PS50883"/>
    </source>
</evidence>
<feature type="domain" description="EAL" evidence="1">
    <location>
        <begin position="455"/>
        <end position="705"/>
    </location>
</feature>
<proteinExistence type="predicted"/>
<dbReference type="Proteomes" id="UP000575083">
    <property type="component" value="Unassembled WGS sequence"/>
</dbReference>
<dbReference type="InterPro" id="IPR001633">
    <property type="entry name" value="EAL_dom"/>
</dbReference>
<dbReference type="Pfam" id="PF00990">
    <property type="entry name" value="GGDEF"/>
    <property type="match status" value="1"/>
</dbReference>
<dbReference type="AlphaFoldDB" id="A0A7X0UAG4"/>
<dbReference type="InterPro" id="IPR043128">
    <property type="entry name" value="Rev_trsase/Diguanyl_cyclase"/>
</dbReference>
<dbReference type="CDD" id="cd01948">
    <property type="entry name" value="EAL"/>
    <property type="match status" value="1"/>
</dbReference>
<dbReference type="Gene3D" id="3.30.70.270">
    <property type="match status" value="1"/>
</dbReference>
<evidence type="ECO:0000313" key="3">
    <source>
        <dbReference type="EMBL" id="MBB6561043.1"/>
    </source>
</evidence>
<keyword evidence="4" id="KW-1185">Reference proteome</keyword>
<dbReference type="InterPro" id="IPR035919">
    <property type="entry name" value="EAL_sf"/>
</dbReference>
<reference evidence="3 4" key="1">
    <citation type="submission" date="2020-08" db="EMBL/GenBank/DDBJ databases">
        <title>Functional genomics of gut bacteria from endangered species of beetles.</title>
        <authorList>
            <person name="Carlos-Shanley C."/>
        </authorList>
    </citation>
    <scope>NUCLEOTIDE SEQUENCE [LARGE SCALE GENOMIC DNA]</scope>
    <source>
        <strain evidence="3 4">S00198</strain>
    </source>
</reference>
<dbReference type="InterPro" id="IPR052155">
    <property type="entry name" value="Biofilm_reg_signaling"/>
</dbReference>
<dbReference type="Gene3D" id="3.20.20.450">
    <property type="entry name" value="EAL domain"/>
    <property type="match status" value="1"/>
</dbReference>
<dbReference type="InterPro" id="IPR000160">
    <property type="entry name" value="GGDEF_dom"/>
</dbReference>
<dbReference type="RefSeq" id="WP_260420284.1">
    <property type="nucleotide sequence ID" value="NZ_JACHLK010000007.1"/>
</dbReference>
<dbReference type="SMART" id="SM00267">
    <property type="entry name" value="GGDEF"/>
    <property type="match status" value="1"/>
</dbReference>
<dbReference type="InterPro" id="IPR029787">
    <property type="entry name" value="Nucleotide_cyclase"/>
</dbReference>
<accession>A0A7X0UAG4</accession>
<dbReference type="FunFam" id="3.30.70.270:FF:000001">
    <property type="entry name" value="Diguanylate cyclase domain protein"/>
    <property type="match status" value="1"/>
</dbReference>
<dbReference type="Pfam" id="PF00563">
    <property type="entry name" value="EAL"/>
    <property type="match status" value="1"/>
</dbReference>
<dbReference type="NCBIfam" id="TIGR00254">
    <property type="entry name" value="GGDEF"/>
    <property type="match status" value="1"/>
</dbReference>
<feature type="domain" description="GGDEF" evidence="2">
    <location>
        <begin position="313"/>
        <end position="446"/>
    </location>
</feature>
<dbReference type="PROSITE" id="PS50887">
    <property type="entry name" value="GGDEF"/>
    <property type="match status" value="1"/>
</dbReference>
<dbReference type="SUPFAM" id="SSF141868">
    <property type="entry name" value="EAL domain-like"/>
    <property type="match status" value="1"/>
</dbReference>
<gene>
    <name evidence="3" type="ORF">HNP48_003731</name>
</gene>